<dbReference type="GO" id="GO:0016020">
    <property type="term" value="C:membrane"/>
    <property type="evidence" value="ECO:0007669"/>
    <property type="project" value="InterPro"/>
</dbReference>
<evidence type="ECO:0000256" key="4">
    <source>
        <dbReference type="ARBA" id="ARBA00022597"/>
    </source>
</evidence>
<evidence type="ECO:0000256" key="5">
    <source>
        <dbReference type="ARBA" id="ARBA00022679"/>
    </source>
</evidence>
<keyword evidence="6" id="KW-0598">Phosphotransferase system</keyword>
<sequence length="155" mass="17260">MKISDILSEDFVIVGLDVSSKEDAINALVDLIAKSDKVKNVNKVREAVFEREKIMTTGVGKGFAVPHGKTDAVTDIVAAFAITKKPIDYDSLDGEPVRLIFLLVGRDNMVGPHIKLLSRISKLMNDNEFRERLLNAKSPKEVVELFKTEEEKYLG</sequence>
<dbReference type="InterPro" id="IPR051541">
    <property type="entry name" value="PTS_SugarTrans_NitroReg"/>
</dbReference>
<reference evidence="9" key="1">
    <citation type="submission" date="2015-11" db="EMBL/GenBank/DDBJ databases">
        <authorList>
            <person name="Varghese N."/>
        </authorList>
    </citation>
    <scope>NUCLEOTIDE SEQUENCE [LARGE SCALE GENOMIC DNA]</scope>
    <source>
        <strain evidence="9">JGI-23</strain>
    </source>
</reference>
<dbReference type="GO" id="GO:0008982">
    <property type="term" value="F:protein-N(PI)-phosphohistidine-sugar phosphotransferase activity"/>
    <property type="evidence" value="ECO:0007669"/>
    <property type="project" value="InterPro"/>
</dbReference>
<keyword evidence="5" id="KW-0808">Transferase</keyword>
<dbReference type="SUPFAM" id="SSF55804">
    <property type="entry name" value="Phoshotransferase/anion transport protein"/>
    <property type="match status" value="1"/>
</dbReference>
<keyword evidence="2" id="KW-0813">Transport</keyword>
<dbReference type="GO" id="GO:0009401">
    <property type="term" value="P:phosphoenolpyruvate-dependent sugar phosphotransferase system"/>
    <property type="evidence" value="ECO:0007669"/>
    <property type="project" value="UniProtKB-KW"/>
</dbReference>
<dbReference type="PANTHER" id="PTHR47738">
    <property type="entry name" value="PTS SYSTEM FRUCTOSE-LIKE EIIA COMPONENT-RELATED"/>
    <property type="match status" value="1"/>
</dbReference>
<comment type="subcellular location">
    <subcellularLocation>
        <location evidence="1">Cytoplasm</location>
    </subcellularLocation>
</comment>
<dbReference type="Gene3D" id="3.40.930.10">
    <property type="entry name" value="Mannitol-specific EII, Chain A"/>
    <property type="match status" value="1"/>
</dbReference>
<proteinExistence type="predicted"/>
<accession>A0A0P1MYA1</accession>
<gene>
    <name evidence="8" type="ORF">JGI23_00981</name>
</gene>
<evidence type="ECO:0000256" key="2">
    <source>
        <dbReference type="ARBA" id="ARBA00022448"/>
    </source>
</evidence>
<dbReference type="Pfam" id="PF00359">
    <property type="entry name" value="PTS_EIIA_2"/>
    <property type="match status" value="1"/>
</dbReference>
<dbReference type="Proteomes" id="UP000199197">
    <property type="component" value="Unassembled WGS sequence"/>
</dbReference>
<dbReference type="EMBL" id="CZVW01000008">
    <property type="protein sequence ID" value="CUT01085.1"/>
    <property type="molecule type" value="Genomic_DNA"/>
</dbReference>
<dbReference type="GO" id="GO:0005737">
    <property type="term" value="C:cytoplasm"/>
    <property type="evidence" value="ECO:0007669"/>
    <property type="project" value="UniProtKB-SubCell"/>
</dbReference>
<dbReference type="InterPro" id="IPR016152">
    <property type="entry name" value="PTrfase/Anion_transptr"/>
</dbReference>
<feature type="domain" description="PTS EIIA type-2" evidence="7">
    <location>
        <begin position="5"/>
        <end position="149"/>
    </location>
</feature>
<dbReference type="PROSITE" id="PS51094">
    <property type="entry name" value="PTS_EIIA_TYPE_2"/>
    <property type="match status" value="1"/>
</dbReference>
<name>A0A0P1MYA1_9BACT</name>
<keyword evidence="4" id="KW-0762">Sugar transport</keyword>
<dbReference type="RefSeq" id="WP_092349369.1">
    <property type="nucleotide sequence ID" value="NZ_CZVW01000008.1"/>
</dbReference>
<evidence type="ECO:0000256" key="1">
    <source>
        <dbReference type="ARBA" id="ARBA00004496"/>
    </source>
</evidence>
<dbReference type="OrthoDB" id="95460at2"/>
<dbReference type="NCBIfam" id="TIGR00848">
    <property type="entry name" value="fruA"/>
    <property type="match status" value="1"/>
</dbReference>
<protein>
    <submittedName>
        <fullName evidence="8">PTS system IIA component, Fru family</fullName>
    </submittedName>
</protein>
<evidence type="ECO:0000313" key="8">
    <source>
        <dbReference type="EMBL" id="CUT01085.1"/>
    </source>
</evidence>
<dbReference type="FunFam" id="3.40.930.10:FF:000009">
    <property type="entry name" value="PTS system, fructose specific IIABC component"/>
    <property type="match status" value="1"/>
</dbReference>
<evidence type="ECO:0000259" key="7">
    <source>
        <dbReference type="PROSITE" id="PS51094"/>
    </source>
</evidence>
<evidence type="ECO:0000256" key="3">
    <source>
        <dbReference type="ARBA" id="ARBA00022553"/>
    </source>
</evidence>
<organism evidence="8 9">
    <name type="scientific">Candidatus Chryseopegocella kryptomonas</name>
    <dbReference type="NCBI Taxonomy" id="1633643"/>
    <lineage>
        <taxon>Bacteria</taxon>
        <taxon>Pseudomonadati</taxon>
        <taxon>Candidatus Kryptoniota</taxon>
        <taxon>Candidatus Chryseopegocella</taxon>
    </lineage>
</organism>
<dbReference type="AlphaFoldDB" id="A0A0P1MYA1"/>
<dbReference type="InterPro" id="IPR002178">
    <property type="entry name" value="PTS_EIIA_type-2_dom"/>
</dbReference>
<keyword evidence="3" id="KW-0597">Phosphoprotein</keyword>
<dbReference type="InterPro" id="IPR004715">
    <property type="entry name" value="PTS_IIA_fruc"/>
</dbReference>
<dbReference type="CDD" id="cd00211">
    <property type="entry name" value="PTS_IIA_fru"/>
    <property type="match status" value="1"/>
</dbReference>
<evidence type="ECO:0000313" key="9">
    <source>
        <dbReference type="Proteomes" id="UP000199197"/>
    </source>
</evidence>
<keyword evidence="9" id="KW-1185">Reference proteome</keyword>
<evidence type="ECO:0000256" key="6">
    <source>
        <dbReference type="ARBA" id="ARBA00022683"/>
    </source>
</evidence>